<protein>
    <submittedName>
        <fullName evidence="1">Uncharacterized protein</fullName>
    </submittedName>
</protein>
<proteinExistence type="predicted"/>
<organism evidence="1 2">
    <name type="scientific">Streptomyces similanensis</name>
    <dbReference type="NCBI Taxonomy" id="1274988"/>
    <lineage>
        <taxon>Bacteria</taxon>
        <taxon>Bacillati</taxon>
        <taxon>Actinomycetota</taxon>
        <taxon>Actinomycetes</taxon>
        <taxon>Kitasatosporales</taxon>
        <taxon>Streptomycetaceae</taxon>
        <taxon>Streptomyces</taxon>
    </lineage>
</organism>
<evidence type="ECO:0000313" key="2">
    <source>
        <dbReference type="Proteomes" id="UP001500124"/>
    </source>
</evidence>
<accession>A0ABP9JRR5</accession>
<name>A0ABP9JRR5_9ACTN</name>
<keyword evidence="2" id="KW-1185">Reference proteome</keyword>
<sequence length="51" mass="5525">MADSVSRTGSLVNWLDQIFRDRCYVRRGEAGGAVVRAYGGPATRVPCPVDV</sequence>
<dbReference type="EMBL" id="BAABKC010000001">
    <property type="protein sequence ID" value="GAA5040905.1"/>
    <property type="molecule type" value="Genomic_DNA"/>
</dbReference>
<dbReference type="Proteomes" id="UP001500124">
    <property type="component" value="Unassembled WGS sequence"/>
</dbReference>
<evidence type="ECO:0000313" key="1">
    <source>
        <dbReference type="EMBL" id="GAA5040905.1"/>
    </source>
</evidence>
<reference evidence="2" key="1">
    <citation type="journal article" date="2019" name="Int. J. Syst. Evol. Microbiol.">
        <title>The Global Catalogue of Microorganisms (GCM) 10K type strain sequencing project: providing services to taxonomists for standard genome sequencing and annotation.</title>
        <authorList>
            <consortium name="The Broad Institute Genomics Platform"/>
            <consortium name="The Broad Institute Genome Sequencing Center for Infectious Disease"/>
            <person name="Wu L."/>
            <person name="Ma J."/>
        </authorList>
    </citation>
    <scope>NUCLEOTIDE SEQUENCE [LARGE SCALE GENOMIC DNA]</scope>
    <source>
        <strain evidence="2">JCM 18410</strain>
    </source>
</reference>
<gene>
    <name evidence="1" type="ORF">GCM10023336_00390</name>
</gene>
<comment type="caution">
    <text evidence="1">The sequence shown here is derived from an EMBL/GenBank/DDBJ whole genome shotgun (WGS) entry which is preliminary data.</text>
</comment>